<gene>
    <name evidence="1" type="ORF">CCHR01_13368</name>
</gene>
<organism evidence="1 2">
    <name type="scientific">Colletotrichum chrysophilum</name>
    <dbReference type="NCBI Taxonomy" id="1836956"/>
    <lineage>
        <taxon>Eukaryota</taxon>
        <taxon>Fungi</taxon>
        <taxon>Dikarya</taxon>
        <taxon>Ascomycota</taxon>
        <taxon>Pezizomycotina</taxon>
        <taxon>Sordariomycetes</taxon>
        <taxon>Hypocreomycetidae</taxon>
        <taxon>Glomerellales</taxon>
        <taxon>Glomerellaceae</taxon>
        <taxon>Colletotrichum</taxon>
        <taxon>Colletotrichum gloeosporioides species complex</taxon>
    </lineage>
</organism>
<evidence type="ECO:0000313" key="1">
    <source>
        <dbReference type="EMBL" id="KAK1844011.1"/>
    </source>
</evidence>
<dbReference type="AlphaFoldDB" id="A0AAD9A9L1"/>
<accession>A0AAD9A9L1</accession>
<dbReference type="EMBL" id="JAQOWY010000330">
    <property type="protein sequence ID" value="KAK1844011.1"/>
    <property type="molecule type" value="Genomic_DNA"/>
</dbReference>
<evidence type="ECO:0000313" key="2">
    <source>
        <dbReference type="Proteomes" id="UP001243330"/>
    </source>
</evidence>
<keyword evidence="2" id="KW-1185">Reference proteome</keyword>
<name>A0AAD9A9L1_9PEZI</name>
<proteinExistence type="predicted"/>
<protein>
    <submittedName>
        <fullName evidence="1">Uncharacterized protein</fullName>
    </submittedName>
</protein>
<reference evidence="1" key="1">
    <citation type="submission" date="2023-01" db="EMBL/GenBank/DDBJ databases">
        <title>Colletotrichum chrysophilum M932 genome sequence.</title>
        <authorList>
            <person name="Baroncelli R."/>
        </authorList>
    </citation>
    <scope>NUCLEOTIDE SEQUENCE</scope>
    <source>
        <strain evidence="1">M932</strain>
    </source>
</reference>
<comment type="caution">
    <text evidence="1">The sequence shown here is derived from an EMBL/GenBank/DDBJ whole genome shotgun (WGS) entry which is preliminary data.</text>
</comment>
<dbReference type="Proteomes" id="UP001243330">
    <property type="component" value="Unassembled WGS sequence"/>
</dbReference>
<sequence>MGAVASSSSGGIGLWLASGPQLADIEGKVADAGGCGDPAEGLAGNGPNKNGAFGGQWRGEVATSLRRLAGKPGSNSGTGGVLLQRKVALPLGTTWDWMDSAR</sequence>